<gene>
    <name evidence="1" type="ORF">RHD99_00565</name>
</gene>
<protein>
    <submittedName>
        <fullName evidence="1">Uncharacterized protein</fullName>
    </submittedName>
</protein>
<proteinExistence type="predicted"/>
<evidence type="ECO:0000313" key="2">
    <source>
        <dbReference type="Proteomes" id="UP001246690"/>
    </source>
</evidence>
<name>A0ABY9SAV0_9ENTR</name>
<dbReference type="Proteomes" id="UP001246690">
    <property type="component" value="Chromosome"/>
</dbReference>
<keyword evidence="2" id="KW-1185">Reference proteome</keyword>
<organism evidence="1 2">
    <name type="scientific">Buttiauxella selenatireducens</name>
    <dbReference type="NCBI Taxonomy" id="3073902"/>
    <lineage>
        <taxon>Bacteria</taxon>
        <taxon>Pseudomonadati</taxon>
        <taxon>Pseudomonadota</taxon>
        <taxon>Gammaproteobacteria</taxon>
        <taxon>Enterobacterales</taxon>
        <taxon>Enterobacteriaceae</taxon>
        <taxon>Buttiauxella</taxon>
    </lineage>
</organism>
<dbReference type="EMBL" id="CP133838">
    <property type="protein sequence ID" value="WMY74514.1"/>
    <property type="molecule type" value="Genomic_DNA"/>
</dbReference>
<dbReference type="RefSeq" id="WP_183272142.1">
    <property type="nucleotide sequence ID" value="NZ_CP133838.1"/>
</dbReference>
<sequence length="58" mass="6582">MLFWHCFIFEVEITAQAFAALRAKNIPEFAAFGITIFSQGEQESDRHKKTAPEGGFFV</sequence>
<evidence type="ECO:0000313" key="1">
    <source>
        <dbReference type="EMBL" id="WMY74514.1"/>
    </source>
</evidence>
<reference evidence="1 2" key="1">
    <citation type="submission" date="2023-09" db="EMBL/GenBank/DDBJ databases">
        <title>Buttiauxella selenatireducens sp. nov., isolated from the rhizosphere of Cardamine hupingshanesis.</title>
        <authorList>
            <person name="Zhang S."/>
            <person name="Xu Z."/>
            <person name="Wang H."/>
            <person name="Guo Y."/>
        </authorList>
    </citation>
    <scope>NUCLEOTIDE SEQUENCE [LARGE SCALE GENOMIC DNA]</scope>
    <source>
        <strain evidence="1 2">R73</strain>
    </source>
</reference>
<accession>A0ABY9SAV0</accession>